<gene>
    <name evidence="1" type="ORF">CARN1_0125</name>
</gene>
<organism evidence="1">
    <name type="scientific">mine drainage metagenome</name>
    <dbReference type="NCBI Taxonomy" id="410659"/>
    <lineage>
        <taxon>unclassified sequences</taxon>
        <taxon>metagenomes</taxon>
        <taxon>ecological metagenomes</taxon>
    </lineage>
</organism>
<reference evidence="1" key="1">
    <citation type="submission" date="2009-10" db="EMBL/GenBank/DDBJ databases">
        <title>Diversity of trophic interactions inside an arsenic-rich microbial ecosystem.</title>
        <authorList>
            <person name="Bertin P.N."/>
            <person name="Heinrich-Salmeron A."/>
            <person name="Pelletier E."/>
            <person name="Goulhen-Chollet F."/>
            <person name="Arsene-Ploetze F."/>
            <person name="Gallien S."/>
            <person name="Calteau A."/>
            <person name="Vallenet D."/>
            <person name="Casiot C."/>
            <person name="Chane-Woon-Ming B."/>
            <person name="Giloteaux L."/>
            <person name="Barakat M."/>
            <person name="Bonnefoy V."/>
            <person name="Bruneel O."/>
            <person name="Chandler M."/>
            <person name="Cleiss J."/>
            <person name="Duran R."/>
            <person name="Elbaz-Poulichet F."/>
            <person name="Fonknechten N."/>
            <person name="Lauga B."/>
            <person name="Mornico D."/>
            <person name="Ortet P."/>
            <person name="Schaeffer C."/>
            <person name="Siguier P."/>
            <person name="Alexander Thil Smith A."/>
            <person name="Van Dorsselaer A."/>
            <person name="Weissenbach J."/>
            <person name="Medigue C."/>
            <person name="Le Paslier D."/>
        </authorList>
    </citation>
    <scope>NUCLEOTIDE SEQUENCE</scope>
</reference>
<proteinExistence type="predicted"/>
<comment type="caution">
    <text evidence="1">The sequence shown here is derived from an EMBL/GenBank/DDBJ whole genome shotgun (WGS) entry which is preliminary data.</text>
</comment>
<sequence>MKRFARILAAAAILFSLAPHSASAAFLAHRFVVWNDTTHCFTMTVQQRDQKKPATFDRVRPGARFDQILHYDRDIHDWFLEWTIWKCDANGSLSAPIYTGFAIDRNPNSISDYVVTPLGSGFQMRSKN</sequence>
<evidence type="ECO:0000313" key="1">
    <source>
        <dbReference type="EMBL" id="CBH74950.1"/>
    </source>
</evidence>
<accession>E6PER4</accession>
<name>E6PER4_9ZZZZ</name>
<protein>
    <submittedName>
        <fullName evidence="1">Uncharacterized protein</fullName>
    </submittedName>
</protein>
<dbReference type="AlphaFoldDB" id="E6PER4"/>
<dbReference type="EMBL" id="CABL01000005">
    <property type="protein sequence ID" value="CBH74950.1"/>
    <property type="molecule type" value="Genomic_DNA"/>
</dbReference>